<keyword evidence="2" id="KW-0732">Signal</keyword>
<keyword evidence="4" id="KW-1185">Reference proteome</keyword>
<organism evidence="3 4">
    <name type="scientific">Vibrio ichthyoenteri ATCC 700023</name>
    <dbReference type="NCBI Taxonomy" id="870968"/>
    <lineage>
        <taxon>Bacteria</taxon>
        <taxon>Pseudomonadati</taxon>
        <taxon>Pseudomonadota</taxon>
        <taxon>Gammaproteobacteria</taxon>
        <taxon>Vibrionales</taxon>
        <taxon>Vibrionaceae</taxon>
        <taxon>Vibrio</taxon>
    </lineage>
</organism>
<feature type="chain" id="PRO_5003387462" evidence="2">
    <location>
        <begin position="19"/>
        <end position="224"/>
    </location>
</feature>
<dbReference type="OrthoDB" id="5906336at2"/>
<evidence type="ECO:0000313" key="4">
    <source>
        <dbReference type="Proteomes" id="UP000004605"/>
    </source>
</evidence>
<reference evidence="3 4" key="1">
    <citation type="journal article" date="2012" name="Int. J. Syst. Evol. Microbiol.">
        <title>Vibrio caribbeanicus sp. nov., isolated from the marine sponge Scleritoderma cyanea.</title>
        <authorList>
            <person name="Hoffmann M."/>
            <person name="Monday S.R."/>
            <person name="Allard M.W."/>
            <person name="Strain E.A."/>
            <person name="Whittaker P."/>
            <person name="Naum M."/>
            <person name="McCarthy P.J."/>
            <person name="Lopez J.V."/>
            <person name="Fischer M."/>
            <person name="Brown E.W."/>
        </authorList>
    </citation>
    <scope>NUCLEOTIDE SEQUENCE [LARGE SCALE GENOMIC DNA]</scope>
    <source>
        <strain evidence="3 4">ATCC 700023</strain>
    </source>
</reference>
<comment type="caution">
    <text evidence="3">The sequence shown here is derived from an EMBL/GenBank/DDBJ whole genome shotgun (WGS) entry which is preliminary data.</text>
</comment>
<dbReference type="InterPro" id="IPR014158">
    <property type="entry name" value="T4SS_VirB5"/>
</dbReference>
<name>F9S7I0_9VIBR</name>
<feature type="signal peptide" evidence="2">
    <location>
        <begin position="1"/>
        <end position="18"/>
    </location>
</feature>
<dbReference type="SUPFAM" id="SSF101082">
    <property type="entry name" value="Typo IV secretion system protein TraC"/>
    <property type="match status" value="1"/>
</dbReference>
<dbReference type="Pfam" id="PF07996">
    <property type="entry name" value="T4SS"/>
    <property type="match status" value="1"/>
</dbReference>
<keyword evidence="1" id="KW-0175">Coiled coil</keyword>
<dbReference type="AlphaFoldDB" id="F9S7I0"/>
<gene>
    <name evidence="3" type="ORF">VII00023_22874</name>
</gene>
<dbReference type="InterPro" id="IPR023220">
    <property type="entry name" value="T4SS_VirB5-domain"/>
</dbReference>
<accession>F9S7I0</accession>
<dbReference type="RefSeq" id="WP_006714438.1">
    <property type="nucleotide sequence ID" value="NZ_AFWF01000294.1"/>
</dbReference>
<sequence>MKKIALAIALVVSTPSYSAGIPTIDVAAIAQMVLDGAEQVKRFKEQMDGVRNQIQEAKNQLLEAERQGQFYEDMVNNHTDIFSNALNKPNSSDYVTHGSWDSIYGSQSDDISSLRNKYGLESDDPKTQQYYDSLLQNHSLQEKQYKSSVERQNRLIQLSGLLQSADTPAKKADLSNSLEFERIQLDNERLLASNMQSLMEQQRDLETTLRIRTNKKNLLKKEWE</sequence>
<proteinExistence type="predicted"/>
<feature type="coiled-coil region" evidence="1">
    <location>
        <begin position="40"/>
        <end position="74"/>
    </location>
</feature>
<dbReference type="Proteomes" id="UP000004605">
    <property type="component" value="Unassembled WGS sequence"/>
</dbReference>
<protein>
    <submittedName>
        <fullName evidence="3">Conjugal transfer protein TrbJ</fullName>
    </submittedName>
</protein>
<evidence type="ECO:0000313" key="3">
    <source>
        <dbReference type="EMBL" id="EGU31276.1"/>
    </source>
</evidence>
<dbReference type="Gene3D" id="1.20.58.430">
    <property type="entry name" value="Type IV secretion system, VirB5-domain"/>
    <property type="match status" value="1"/>
</dbReference>
<evidence type="ECO:0000256" key="2">
    <source>
        <dbReference type="SAM" id="SignalP"/>
    </source>
</evidence>
<dbReference type="EMBL" id="AFWF01000294">
    <property type="protein sequence ID" value="EGU31276.1"/>
    <property type="molecule type" value="Genomic_DNA"/>
</dbReference>
<evidence type="ECO:0000256" key="1">
    <source>
        <dbReference type="SAM" id="Coils"/>
    </source>
</evidence>